<dbReference type="Proteomes" id="UP000598217">
    <property type="component" value="Unassembled WGS sequence"/>
</dbReference>
<dbReference type="InterPro" id="IPR010982">
    <property type="entry name" value="Lambda_DNA-bd_dom_sf"/>
</dbReference>
<dbReference type="Pfam" id="PF19054">
    <property type="entry name" value="DUF5753"/>
    <property type="match status" value="1"/>
</dbReference>
<dbReference type="SMART" id="SM00530">
    <property type="entry name" value="HTH_XRE"/>
    <property type="match status" value="1"/>
</dbReference>
<evidence type="ECO:0000313" key="3">
    <source>
        <dbReference type="Proteomes" id="UP000598217"/>
    </source>
</evidence>
<accession>A0ABR9HI38</accession>
<dbReference type="Pfam" id="PF13560">
    <property type="entry name" value="HTH_31"/>
    <property type="match status" value="1"/>
</dbReference>
<feature type="domain" description="HTH cro/C1-type" evidence="1">
    <location>
        <begin position="15"/>
        <end position="62"/>
    </location>
</feature>
<dbReference type="PROSITE" id="PS50943">
    <property type="entry name" value="HTH_CROC1"/>
    <property type="match status" value="1"/>
</dbReference>
<sequence length="269" mass="29893">MGSSDAARERFGKLLKKYRGQSGLTQQELAKAAVIAQSTVSDLESGKKGTRREQVERIDNALIANGVLLNAWEAAFSSTGMIGYFREVAEDEQVAIEIREYALGLVPGLVQVERYARVISQIASPYTPPGQIEKIVQARIYRQQILESDHPPKMTVLLDESVLLRRFSDPAVMPEQISHLLELTYRPRVTIQVIPEDTEDHVGLSGSFRLSTAPDSNPFVYVEGQKTGMTLKEPEIVASYERTFADLRSSALPVPASRSRMEEIRGSIT</sequence>
<dbReference type="Gene3D" id="1.10.260.40">
    <property type="entry name" value="lambda repressor-like DNA-binding domains"/>
    <property type="match status" value="1"/>
</dbReference>
<comment type="caution">
    <text evidence="2">The sequence shown here is derived from an EMBL/GenBank/DDBJ whole genome shotgun (WGS) entry which is preliminary data.</text>
</comment>
<dbReference type="EMBL" id="JADBDY010000001">
    <property type="protein sequence ID" value="MBE1458657.1"/>
    <property type="molecule type" value="Genomic_DNA"/>
</dbReference>
<dbReference type="InterPro" id="IPR043917">
    <property type="entry name" value="DUF5753"/>
</dbReference>
<organism evidence="2 3">
    <name type="scientific">Nocardiopsis terrae</name>
    <dbReference type="NCBI Taxonomy" id="372655"/>
    <lineage>
        <taxon>Bacteria</taxon>
        <taxon>Bacillati</taxon>
        <taxon>Actinomycetota</taxon>
        <taxon>Actinomycetes</taxon>
        <taxon>Streptosporangiales</taxon>
        <taxon>Nocardiopsidaceae</taxon>
        <taxon>Nocardiopsis</taxon>
    </lineage>
</organism>
<proteinExistence type="predicted"/>
<dbReference type="InterPro" id="IPR001387">
    <property type="entry name" value="Cro/C1-type_HTH"/>
</dbReference>
<name>A0ABR9HI38_9ACTN</name>
<gene>
    <name evidence="2" type="ORF">H4W79_002871</name>
</gene>
<reference evidence="2 3" key="1">
    <citation type="submission" date="2020-10" db="EMBL/GenBank/DDBJ databases">
        <title>Sequencing the genomes of 1000 actinobacteria strains.</title>
        <authorList>
            <person name="Klenk H.-P."/>
        </authorList>
    </citation>
    <scope>NUCLEOTIDE SEQUENCE [LARGE SCALE GENOMIC DNA]</scope>
    <source>
        <strain evidence="2 3">DSM 45157</strain>
    </source>
</reference>
<protein>
    <submittedName>
        <fullName evidence="2">Transcriptional regulator with XRE-family HTH domain</fullName>
    </submittedName>
</protein>
<evidence type="ECO:0000313" key="2">
    <source>
        <dbReference type="EMBL" id="MBE1458657.1"/>
    </source>
</evidence>
<dbReference type="SUPFAM" id="SSF47413">
    <property type="entry name" value="lambda repressor-like DNA-binding domains"/>
    <property type="match status" value="1"/>
</dbReference>
<dbReference type="CDD" id="cd00093">
    <property type="entry name" value="HTH_XRE"/>
    <property type="match status" value="1"/>
</dbReference>
<keyword evidence="3" id="KW-1185">Reference proteome</keyword>
<dbReference type="RefSeq" id="WP_191269324.1">
    <property type="nucleotide sequence ID" value="NZ_BMXJ01000003.1"/>
</dbReference>
<evidence type="ECO:0000259" key="1">
    <source>
        <dbReference type="PROSITE" id="PS50943"/>
    </source>
</evidence>